<keyword evidence="1" id="KW-0732">Signal</keyword>
<dbReference type="PROSITE" id="PS51257">
    <property type="entry name" value="PROKAR_LIPOPROTEIN"/>
    <property type="match status" value="1"/>
</dbReference>
<feature type="chain" id="PRO_5002666502" description="Fibronectin type-III domain-containing protein" evidence="1">
    <location>
        <begin position="20"/>
        <end position="140"/>
    </location>
</feature>
<feature type="domain" description="Fibronectin type-III" evidence="2">
    <location>
        <begin position="43"/>
        <end position="140"/>
    </location>
</feature>
<accession>A4B929</accession>
<evidence type="ECO:0000313" key="4">
    <source>
        <dbReference type="Proteomes" id="UP000005953"/>
    </source>
</evidence>
<dbReference type="InterPro" id="IPR036116">
    <property type="entry name" value="FN3_sf"/>
</dbReference>
<dbReference type="AlphaFoldDB" id="A4B929"/>
<organism evidence="3 4">
    <name type="scientific">Reinekea blandensis MED297</name>
    <dbReference type="NCBI Taxonomy" id="314283"/>
    <lineage>
        <taxon>Bacteria</taxon>
        <taxon>Pseudomonadati</taxon>
        <taxon>Pseudomonadota</taxon>
        <taxon>Gammaproteobacteria</taxon>
        <taxon>Oceanospirillales</taxon>
        <taxon>Saccharospirillaceae</taxon>
        <taxon>Reinekea</taxon>
    </lineage>
</organism>
<dbReference type="OrthoDB" id="6371755at2"/>
<dbReference type="InterPro" id="IPR003961">
    <property type="entry name" value="FN3_dom"/>
</dbReference>
<protein>
    <recommendedName>
        <fullName evidence="2">Fibronectin type-III domain-containing protein</fullName>
    </recommendedName>
</protein>
<dbReference type="CDD" id="cd00063">
    <property type="entry name" value="FN3"/>
    <property type="match status" value="1"/>
</dbReference>
<dbReference type="PROSITE" id="PS50853">
    <property type="entry name" value="FN3"/>
    <property type="match status" value="1"/>
</dbReference>
<gene>
    <name evidence="3" type="ORF">MED297_19622</name>
</gene>
<dbReference type="Gene3D" id="2.60.40.10">
    <property type="entry name" value="Immunoglobulins"/>
    <property type="match status" value="1"/>
</dbReference>
<dbReference type="Pfam" id="PF00041">
    <property type="entry name" value="fn3"/>
    <property type="match status" value="1"/>
</dbReference>
<evidence type="ECO:0000256" key="1">
    <source>
        <dbReference type="SAM" id="SignalP"/>
    </source>
</evidence>
<dbReference type="SUPFAM" id="SSF49265">
    <property type="entry name" value="Fibronectin type III"/>
    <property type="match status" value="1"/>
</dbReference>
<dbReference type="STRING" id="314283.MED297_19622"/>
<evidence type="ECO:0000313" key="3">
    <source>
        <dbReference type="EMBL" id="EAR11130.1"/>
    </source>
</evidence>
<dbReference type="InterPro" id="IPR013783">
    <property type="entry name" value="Ig-like_fold"/>
</dbReference>
<name>A4B929_9GAMM</name>
<dbReference type="Proteomes" id="UP000005953">
    <property type="component" value="Unassembled WGS sequence"/>
</dbReference>
<comment type="caution">
    <text evidence="3">The sequence shown here is derived from an EMBL/GenBank/DDBJ whole genome shotgun (WGS) entry which is preliminary data.</text>
</comment>
<dbReference type="HOGENOM" id="CLU_1833581_0_0_6"/>
<evidence type="ECO:0000259" key="2">
    <source>
        <dbReference type="PROSITE" id="PS50853"/>
    </source>
</evidence>
<keyword evidence="4" id="KW-1185">Reference proteome</keyword>
<sequence>MTRHSFTLLVLLTSVLMGCQIELTPISSSDNTTNLAGNNSSGSVGDGSVPISSNSATATLYWSAPVERISGDILTATDIGGYEIRYKKTDETTYSTIVIEGSQTDQYAITDLEAGADYTFEVAVFDTDGVYSQFVTAALN</sequence>
<proteinExistence type="predicted"/>
<reference evidence="3 4" key="1">
    <citation type="submission" date="2006-02" db="EMBL/GenBank/DDBJ databases">
        <authorList>
            <person name="Pinhassi J."/>
            <person name="Pedros-Alio C."/>
            <person name="Ferriera S."/>
            <person name="Johnson J."/>
            <person name="Kravitz S."/>
            <person name="Halpern A."/>
            <person name="Remington K."/>
            <person name="Beeson K."/>
            <person name="Tran B."/>
            <person name="Rogers Y.-H."/>
            <person name="Friedman R."/>
            <person name="Venter J.C."/>
        </authorList>
    </citation>
    <scope>NUCLEOTIDE SEQUENCE [LARGE SCALE GENOMIC DNA]</scope>
    <source>
        <strain evidence="3 4">MED297</strain>
    </source>
</reference>
<feature type="signal peptide" evidence="1">
    <location>
        <begin position="1"/>
        <end position="19"/>
    </location>
</feature>
<dbReference type="EMBL" id="AAOE01000001">
    <property type="protein sequence ID" value="EAR11130.1"/>
    <property type="molecule type" value="Genomic_DNA"/>
</dbReference>
<dbReference type="SMART" id="SM00060">
    <property type="entry name" value="FN3"/>
    <property type="match status" value="1"/>
</dbReference>